<gene>
    <name evidence="2" type="ORF">ACFQY0_05985</name>
</gene>
<dbReference type="InterPro" id="IPR000182">
    <property type="entry name" value="GNAT_dom"/>
</dbReference>
<dbReference type="EMBL" id="JBHTBS010000002">
    <property type="protein sequence ID" value="MFC7336718.1"/>
    <property type="molecule type" value="Genomic_DNA"/>
</dbReference>
<dbReference type="Proteomes" id="UP001596472">
    <property type="component" value="Unassembled WGS sequence"/>
</dbReference>
<organism evidence="2 3">
    <name type="scientific">Haloferula chungangensis</name>
    <dbReference type="NCBI Taxonomy" id="1048331"/>
    <lineage>
        <taxon>Bacteria</taxon>
        <taxon>Pseudomonadati</taxon>
        <taxon>Verrucomicrobiota</taxon>
        <taxon>Verrucomicrobiia</taxon>
        <taxon>Verrucomicrobiales</taxon>
        <taxon>Verrucomicrobiaceae</taxon>
        <taxon>Haloferula</taxon>
    </lineage>
</organism>
<evidence type="ECO:0000313" key="3">
    <source>
        <dbReference type="Proteomes" id="UP001596472"/>
    </source>
</evidence>
<dbReference type="SUPFAM" id="SSF55729">
    <property type="entry name" value="Acyl-CoA N-acyltransferases (Nat)"/>
    <property type="match status" value="1"/>
</dbReference>
<name>A0ABW2L5Z3_9BACT</name>
<keyword evidence="2" id="KW-0808">Transferase</keyword>
<dbReference type="RefSeq" id="WP_379710297.1">
    <property type="nucleotide sequence ID" value="NZ_JBHTBS010000002.1"/>
</dbReference>
<dbReference type="InterPro" id="IPR016181">
    <property type="entry name" value="Acyl_CoA_acyltransferase"/>
</dbReference>
<dbReference type="EC" id="2.3.1.-" evidence="2"/>
<accession>A0ABW2L5Z3</accession>
<dbReference type="GO" id="GO:0016746">
    <property type="term" value="F:acyltransferase activity"/>
    <property type="evidence" value="ECO:0007669"/>
    <property type="project" value="UniProtKB-KW"/>
</dbReference>
<protein>
    <submittedName>
        <fullName evidence="2">GNAT family N-acetyltransferase</fullName>
        <ecNumber evidence="2">2.3.1.-</ecNumber>
    </submittedName>
</protein>
<feature type="domain" description="N-acetyltransferase" evidence="1">
    <location>
        <begin position="51"/>
        <end position="150"/>
    </location>
</feature>
<dbReference type="Pfam" id="PF13302">
    <property type="entry name" value="Acetyltransf_3"/>
    <property type="match status" value="1"/>
</dbReference>
<evidence type="ECO:0000313" key="2">
    <source>
        <dbReference type="EMBL" id="MFC7336718.1"/>
    </source>
</evidence>
<proteinExistence type="predicted"/>
<dbReference type="Gene3D" id="3.40.630.30">
    <property type="match status" value="1"/>
</dbReference>
<evidence type="ECO:0000259" key="1">
    <source>
        <dbReference type="Pfam" id="PF13302"/>
    </source>
</evidence>
<keyword evidence="2" id="KW-0012">Acyltransferase</keyword>
<reference evidence="3" key="1">
    <citation type="journal article" date="2019" name="Int. J. Syst. Evol. Microbiol.">
        <title>The Global Catalogue of Microorganisms (GCM) 10K type strain sequencing project: providing services to taxonomists for standard genome sequencing and annotation.</title>
        <authorList>
            <consortium name="The Broad Institute Genomics Platform"/>
            <consortium name="The Broad Institute Genome Sequencing Center for Infectious Disease"/>
            <person name="Wu L."/>
            <person name="Ma J."/>
        </authorList>
    </citation>
    <scope>NUCLEOTIDE SEQUENCE [LARGE SCALE GENOMIC DNA]</scope>
    <source>
        <strain evidence="3">CGMCC 4.1467</strain>
    </source>
</reference>
<comment type="caution">
    <text evidence="2">The sequence shown here is derived from an EMBL/GenBank/DDBJ whole genome shotgun (WGS) entry which is preliminary data.</text>
</comment>
<sequence>MIETRLADGTLVMARPLGLADRSQLAEGYRRLSPESRYQRFWVRTGGVIGDKMLDRMLAGSVEEHGLWAVLDPARDFQGLGAASFWRSNEDGEDAEFSCTVLDEDQRRGVGTLLLAVLWLVAYRQGIRRFTGYTMPENSSAIRWMRDTGAEAEWDGYKVIFRWDLANLDKLPASNAGIALAERLAELAEELLDGDSAS</sequence>
<keyword evidence="3" id="KW-1185">Reference proteome</keyword>